<dbReference type="OrthoDB" id="428577at2"/>
<keyword evidence="6" id="KW-1185">Reference proteome</keyword>
<feature type="binding site" evidence="4">
    <location>
        <position position="258"/>
    </location>
    <ligand>
        <name>substrate</name>
    </ligand>
</feature>
<feature type="binding site" evidence="4">
    <location>
        <position position="186"/>
    </location>
    <ligand>
        <name>substrate</name>
    </ligand>
</feature>
<dbReference type="AlphaFoldDB" id="C6XV49"/>
<dbReference type="Gene3D" id="1.50.10.10">
    <property type="match status" value="1"/>
</dbReference>
<feature type="active site" description="Proton donor" evidence="3">
    <location>
        <position position="186"/>
    </location>
</feature>
<dbReference type="GO" id="GO:0000272">
    <property type="term" value="P:polysaccharide catabolic process"/>
    <property type="evidence" value="ECO:0007669"/>
    <property type="project" value="TreeGrafter"/>
</dbReference>
<feature type="binding site" evidence="4">
    <location>
        <position position="262"/>
    </location>
    <ligand>
        <name>substrate</name>
    </ligand>
</feature>
<reference evidence="5 6" key="1">
    <citation type="journal article" date="2009" name="Stand. Genomic Sci.">
        <title>Complete genome sequence of Pedobacter heparinus type strain (HIM 762-3).</title>
        <authorList>
            <person name="Han C."/>
            <person name="Spring S."/>
            <person name="Lapidus A."/>
            <person name="Del Rio T.G."/>
            <person name="Tice H."/>
            <person name="Copeland A."/>
            <person name="Cheng J.F."/>
            <person name="Lucas S."/>
            <person name="Chen F."/>
            <person name="Nolan M."/>
            <person name="Bruce D."/>
            <person name="Goodwin L."/>
            <person name="Pitluck S."/>
            <person name="Ivanova N."/>
            <person name="Mavromatis K."/>
            <person name="Mikhailova N."/>
            <person name="Pati A."/>
            <person name="Chen A."/>
            <person name="Palaniappan K."/>
            <person name="Land M."/>
            <person name="Hauser L."/>
            <person name="Chang Y.J."/>
            <person name="Jeffries C.C."/>
            <person name="Saunders E."/>
            <person name="Chertkov O."/>
            <person name="Brettin T."/>
            <person name="Goker M."/>
            <person name="Rohde M."/>
            <person name="Bristow J."/>
            <person name="Eisen J.A."/>
            <person name="Markowitz V."/>
            <person name="Hugenholtz P."/>
            <person name="Kyrpides N.C."/>
            <person name="Klenk H.P."/>
            <person name="Detter J.C."/>
        </authorList>
    </citation>
    <scope>NUCLEOTIDE SEQUENCE [LARGE SCALE GENOMIC DNA]</scope>
    <source>
        <strain evidence="6">ATCC 13125 / DSM 2366 / CIP 104194 / JCM 7457 / NBRC 12017 / NCIMB 9290 / NRRL B-14731 / HIM 762-3</strain>
    </source>
</reference>
<organism evidence="5 6">
    <name type="scientific">Pedobacter heparinus (strain ATCC 13125 / DSM 2366 / CIP 104194 / JCM 7457 / NBRC 12017 / NCIMB 9290 / NRRL B-14731 / HIM 762-3)</name>
    <dbReference type="NCBI Taxonomy" id="485917"/>
    <lineage>
        <taxon>Bacteria</taxon>
        <taxon>Pseudomonadati</taxon>
        <taxon>Bacteroidota</taxon>
        <taxon>Sphingobacteriia</taxon>
        <taxon>Sphingobacteriales</taxon>
        <taxon>Sphingobacteriaceae</taxon>
        <taxon>Pedobacter</taxon>
    </lineage>
</organism>
<comment type="similarity">
    <text evidence="2">Belongs to the glycosyl hydrolase 88 family.</text>
</comment>
<evidence type="ECO:0000313" key="5">
    <source>
        <dbReference type="EMBL" id="ACU06057.1"/>
    </source>
</evidence>
<dbReference type="CAZy" id="GH88">
    <property type="family name" value="Glycoside Hydrolase Family 88"/>
</dbReference>
<dbReference type="GO" id="GO:0052757">
    <property type="term" value="F:chondroitin hydrolase activity"/>
    <property type="evidence" value="ECO:0007669"/>
    <property type="project" value="TreeGrafter"/>
</dbReference>
<dbReference type="KEGG" id="phe:Phep_3866"/>
<name>C6XV49_PEDHD</name>
<dbReference type="Proteomes" id="UP000000852">
    <property type="component" value="Chromosome"/>
</dbReference>
<gene>
    <name evidence="5" type="ordered locus">Phep_3866</name>
</gene>
<evidence type="ECO:0000256" key="4">
    <source>
        <dbReference type="PIRSR" id="PIRSR610905-2"/>
    </source>
</evidence>
<dbReference type="eggNOG" id="COG1331">
    <property type="taxonomic scope" value="Bacteria"/>
</dbReference>
<evidence type="ECO:0000313" key="6">
    <source>
        <dbReference type="Proteomes" id="UP000000852"/>
    </source>
</evidence>
<feature type="binding site" evidence="4">
    <location>
        <position position="121"/>
    </location>
    <ligand>
        <name>substrate</name>
    </ligand>
</feature>
<dbReference type="InterPro" id="IPR010905">
    <property type="entry name" value="Glyco_hydro_88"/>
</dbReference>
<evidence type="ECO:0000256" key="1">
    <source>
        <dbReference type="ARBA" id="ARBA00022801"/>
    </source>
</evidence>
<dbReference type="PANTHER" id="PTHR36845">
    <property type="entry name" value="HYDROLASE, PUTATIVE (AFU_ORTHOLOGUE AFUA_7G05090)-RELATED"/>
    <property type="match status" value="1"/>
</dbReference>
<dbReference type="HOGENOM" id="CLU_027158_0_0_10"/>
<dbReference type="SUPFAM" id="SSF48208">
    <property type="entry name" value="Six-hairpin glycosidases"/>
    <property type="match status" value="1"/>
</dbReference>
<accession>C6XV49</accession>
<dbReference type="EMBL" id="CP001681">
    <property type="protein sequence ID" value="ACU06057.1"/>
    <property type="molecule type" value="Genomic_DNA"/>
</dbReference>
<dbReference type="STRING" id="485917.Phep_3866"/>
<proteinExistence type="inferred from homology"/>
<evidence type="ECO:0000256" key="3">
    <source>
        <dbReference type="PIRSR" id="PIRSR610905-1"/>
    </source>
</evidence>
<sequence length="420" mass="47840">MGRFKNLPLLFFFLLIGVNYSHGQMKRLKPEKEMLKLADQVLAQSVAQYKTMMRQLPQGQLPRTFENGKLATASPYSWISGFYPGSLMYLYEYSRDSVLLKDAEIRLKDLEKIQYVTANHDLGFMMYCSFGNAYRLLDSTRYKDILVQSAKSLVSRFYPKTGCIKSWNKIKSLDGKRMLNFPVIIDNMMNLELLFFASKVTGDPSYKDIAIKHTETTLKNHFRPDYSSYHVVDYDEETGAVKSKETMQGFSDNSTWARGQAWAIYGFTMVYRETRVKKYLEAAQKMAAHFINHPNLPKDKIPYWDFNVNQPGFIPPWKYDPAKYREIPRDASAAAIVSSALIELAAYVDAATAQKYLTIAETMLKSLSSAQYRSAAGANGGFILMHSSGGVPGNIEVDVPVSYADYYYLEALMRYRAMGA</sequence>
<protein>
    <submittedName>
        <fullName evidence="5">Glycosyl hydrolase family 88</fullName>
    </submittedName>
</protein>
<dbReference type="RefSeq" id="WP_015809666.1">
    <property type="nucleotide sequence ID" value="NC_013061.1"/>
</dbReference>
<dbReference type="PANTHER" id="PTHR36845:SF1">
    <property type="entry name" value="HYDROLASE, PUTATIVE (AFU_ORTHOLOGUE AFUA_7G05090)-RELATED"/>
    <property type="match status" value="1"/>
</dbReference>
<dbReference type="InterPro" id="IPR052369">
    <property type="entry name" value="UG_Glycosaminoglycan_Hydrolase"/>
</dbReference>
<feature type="active site" description="Nucleophile" evidence="3">
    <location>
        <position position="121"/>
    </location>
</feature>
<evidence type="ECO:0000256" key="2">
    <source>
        <dbReference type="ARBA" id="ARBA00038358"/>
    </source>
</evidence>
<feature type="binding site" evidence="4">
    <location>
        <position position="246"/>
    </location>
    <ligand>
        <name>substrate</name>
    </ligand>
</feature>
<keyword evidence="1 5" id="KW-0378">Hydrolase</keyword>
<dbReference type="Pfam" id="PF07470">
    <property type="entry name" value="Glyco_hydro_88"/>
    <property type="match status" value="1"/>
</dbReference>
<dbReference type="InterPro" id="IPR008928">
    <property type="entry name" value="6-hairpin_glycosidase_sf"/>
</dbReference>
<dbReference type="InterPro" id="IPR012341">
    <property type="entry name" value="6hp_glycosidase-like_sf"/>
</dbReference>